<evidence type="ECO:0000256" key="2">
    <source>
        <dbReference type="ARBA" id="ARBA00022448"/>
    </source>
</evidence>
<feature type="transmembrane region" description="Helical" evidence="7">
    <location>
        <begin position="245"/>
        <end position="263"/>
    </location>
</feature>
<feature type="domain" description="ABC transmembrane type-1" evidence="8">
    <location>
        <begin position="83"/>
        <end position="263"/>
    </location>
</feature>
<dbReference type="InterPro" id="IPR035906">
    <property type="entry name" value="MetI-like_sf"/>
</dbReference>
<feature type="transmembrane region" description="Helical" evidence="7">
    <location>
        <begin position="121"/>
        <end position="143"/>
    </location>
</feature>
<evidence type="ECO:0000256" key="7">
    <source>
        <dbReference type="RuleBase" id="RU363032"/>
    </source>
</evidence>
<comment type="subcellular location">
    <subcellularLocation>
        <location evidence="1 7">Cell membrane</location>
        <topology evidence="1 7">Multi-pass membrane protein</topology>
    </subcellularLocation>
</comment>
<dbReference type="SUPFAM" id="SSF161098">
    <property type="entry name" value="MetI-like"/>
    <property type="match status" value="1"/>
</dbReference>
<comment type="similarity">
    <text evidence="7">Belongs to the binding-protein-dependent transport system permease family.</text>
</comment>
<dbReference type="Pfam" id="PF00528">
    <property type="entry name" value="BPD_transp_1"/>
    <property type="match status" value="1"/>
</dbReference>
<dbReference type="Gene3D" id="1.10.3720.10">
    <property type="entry name" value="MetI-like"/>
    <property type="match status" value="1"/>
</dbReference>
<dbReference type="GO" id="GO:0055085">
    <property type="term" value="P:transmembrane transport"/>
    <property type="evidence" value="ECO:0007669"/>
    <property type="project" value="InterPro"/>
</dbReference>
<evidence type="ECO:0000259" key="8">
    <source>
        <dbReference type="PROSITE" id="PS50928"/>
    </source>
</evidence>
<dbReference type="GO" id="GO:0005886">
    <property type="term" value="C:plasma membrane"/>
    <property type="evidence" value="ECO:0007669"/>
    <property type="project" value="UniProtKB-SubCell"/>
</dbReference>
<keyword evidence="6 7" id="KW-0472">Membrane</keyword>
<feature type="transmembrane region" description="Helical" evidence="7">
    <location>
        <begin position="189"/>
        <end position="206"/>
    </location>
</feature>
<dbReference type="HOGENOM" id="CLU_046113_1_1_7"/>
<name>E5Y2N1_BILW3</name>
<dbReference type="CDD" id="cd06261">
    <property type="entry name" value="TM_PBP2"/>
    <property type="match status" value="1"/>
</dbReference>
<reference evidence="9 10" key="1">
    <citation type="submission" date="2010-10" db="EMBL/GenBank/DDBJ databases">
        <authorList>
            <consortium name="The Broad Institute Genome Sequencing Platform"/>
            <person name="Ward D."/>
            <person name="Earl A."/>
            <person name="Feldgarden M."/>
            <person name="Young S.K."/>
            <person name="Gargeya S."/>
            <person name="Zeng Q."/>
            <person name="Alvarado L."/>
            <person name="Berlin A."/>
            <person name="Bochicchio J."/>
            <person name="Chapman S.B."/>
            <person name="Chen Z."/>
            <person name="Freedman E."/>
            <person name="Gellesch M."/>
            <person name="Goldberg J."/>
            <person name="Griggs A."/>
            <person name="Gujja S."/>
            <person name="Heilman E."/>
            <person name="Heiman D."/>
            <person name="Howarth C."/>
            <person name="Mehta T."/>
            <person name="Neiman D."/>
            <person name="Pearson M."/>
            <person name="Roberts A."/>
            <person name="Saif S."/>
            <person name="Shea T."/>
            <person name="Shenoy N."/>
            <person name="Sisk P."/>
            <person name="Stolte C."/>
            <person name="Sykes S."/>
            <person name="White J."/>
            <person name="Yandava C."/>
            <person name="Allen-Vercoe E."/>
            <person name="Sibley C."/>
            <person name="Ambrose C.E."/>
            <person name="Strauss J."/>
            <person name="Daigneault M."/>
            <person name="Haas B."/>
            <person name="Nusbaum C."/>
            <person name="Birren B."/>
        </authorList>
    </citation>
    <scope>NUCLEOTIDE SEQUENCE [LARGE SCALE GENOMIC DNA]</scope>
    <source>
        <strain evidence="9 10">3_1_6</strain>
    </source>
</reference>
<evidence type="ECO:0000256" key="1">
    <source>
        <dbReference type="ARBA" id="ARBA00004651"/>
    </source>
</evidence>
<evidence type="ECO:0000313" key="9">
    <source>
        <dbReference type="EMBL" id="EFV45700.1"/>
    </source>
</evidence>
<organism evidence="9 10">
    <name type="scientific">Bilophila wadsworthia (strain 3_1_6)</name>
    <dbReference type="NCBI Taxonomy" id="563192"/>
    <lineage>
        <taxon>Bacteria</taxon>
        <taxon>Pseudomonadati</taxon>
        <taxon>Thermodesulfobacteriota</taxon>
        <taxon>Desulfovibrionia</taxon>
        <taxon>Desulfovibrionales</taxon>
        <taxon>Desulfovibrionaceae</taxon>
        <taxon>Bilophila</taxon>
    </lineage>
</organism>
<dbReference type="RefSeq" id="WP_005024662.1">
    <property type="nucleotide sequence ID" value="NZ_KE150239.1"/>
</dbReference>
<dbReference type="PANTHER" id="PTHR30151:SF0">
    <property type="entry name" value="ABC TRANSPORTER PERMEASE PROTEIN MJ0413-RELATED"/>
    <property type="match status" value="1"/>
</dbReference>
<evidence type="ECO:0000256" key="5">
    <source>
        <dbReference type="ARBA" id="ARBA00022989"/>
    </source>
</evidence>
<evidence type="ECO:0000256" key="6">
    <source>
        <dbReference type="ARBA" id="ARBA00023136"/>
    </source>
</evidence>
<evidence type="ECO:0000256" key="4">
    <source>
        <dbReference type="ARBA" id="ARBA00022692"/>
    </source>
</evidence>
<protein>
    <submittedName>
        <fullName evidence="9">NitT/TauT family transport system permease</fullName>
    </submittedName>
</protein>
<dbReference type="AlphaFoldDB" id="E5Y2N1"/>
<keyword evidence="10" id="KW-1185">Reference proteome</keyword>
<dbReference type="PANTHER" id="PTHR30151">
    <property type="entry name" value="ALKANE SULFONATE ABC TRANSPORTER-RELATED, MEMBRANE SUBUNIT"/>
    <property type="match status" value="1"/>
</dbReference>
<feature type="transmembrane region" description="Helical" evidence="7">
    <location>
        <begin position="90"/>
        <end position="109"/>
    </location>
</feature>
<keyword evidence="4 7" id="KW-0812">Transmembrane</keyword>
<dbReference type="InterPro" id="IPR000515">
    <property type="entry name" value="MetI-like"/>
</dbReference>
<dbReference type="Proteomes" id="UP000006034">
    <property type="component" value="Unassembled WGS sequence"/>
</dbReference>
<comment type="caution">
    <text evidence="9">The sequence shown here is derived from an EMBL/GenBank/DDBJ whole genome shotgun (WGS) entry which is preliminary data.</text>
</comment>
<dbReference type="EMBL" id="ADCP02000002">
    <property type="protein sequence ID" value="EFV45700.1"/>
    <property type="molecule type" value="Genomic_DNA"/>
</dbReference>
<dbReference type="PROSITE" id="PS50928">
    <property type="entry name" value="ABC_TM1"/>
    <property type="match status" value="1"/>
</dbReference>
<sequence>MSQSIANEIQIESRERRPLRLDDILMNRWFLHTVSVSLFLGLWYWTVYMGVFGRGLCYPHEVLQEIGNLMTRRLAGKGLWDHAWDSTRRVFIGFGIACALGIPLGFFMGINKYFNAFFNPIFNLIKPMPPISWVSLSILWLGIGEEPKIFIIAIGAFVPIVLNAYNGIRLIDEELYDVVRMAGGGRMKEIVEVSFPAAVPSIFAGLQISLSGAWSCVLAAELVSARSGLGFVIVQGMNSGKASMVIAGMLLIALIASLCSYGIDSLEKKICPWRREIM</sequence>
<dbReference type="eggNOG" id="COG0600">
    <property type="taxonomic scope" value="Bacteria"/>
</dbReference>
<proteinExistence type="inferred from homology"/>
<gene>
    <name evidence="9" type="ORF">HMPREF0179_00474</name>
</gene>
<dbReference type="STRING" id="563192.HMPREF0179_00474"/>
<keyword evidence="2 7" id="KW-0813">Transport</keyword>
<feature type="transmembrane region" description="Helical" evidence="7">
    <location>
        <begin position="149"/>
        <end position="168"/>
    </location>
</feature>
<reference evidence="9 10" key="2">
    <citation type="submission" date="2013-04" db="EMBL/GenBank/DDBJ databases">
        <title>The Genome Sequence of Bilophila wadsworthia 3_1_6.</title>
        <authorList>
            <consortium name="The Broad Institute Genomics Platform"/>
            <person name="Earl A."/>
            <person name="Ward D."/>
            <person name="Feldgarden M."/>
            <person name="Gevers D."/>
            <person name="Sibley C."/>
            <person name="Strauss J."/>
            <person name="Allen-Vercoe E."/>
            <person name="Walker B."/>
            <person name="Young S."/>
            <person name="Zeng Q."/>
            <person name="Gargeya S."/>
            <person name="Fitzgerald M."/>
            <person name="Haas B."/>
            <person name="Abouelleil A."/>
            <person name="Allen A.W."/>
            <person name="Alvarado L."/>
            <person name="Arachchi H.M."/>
            <person name="Berlin A.M."/>
            <person name="Chapman S.B."/>
            <person name="Gainer-Dewar J."/>
            <person name="Goldberg J."/>
            <person name="Griggs A."/>
            <person name="Gujja S."/>
            <person name="Hansen M."/>
            <person name="Howarth C."/>
            <person name="Imamovic A."/>
            <person name="Ireland A."/>
            <person name="Larimer J."/>
            <person name="McCowan C."/>
            <person name="Murphy C."/>
            <person name="Pearson M."/>
            <person name="Poon T.W."/>
            <person name="Priest M."/>
            <person name="Roberts A."/>
            <person name="Saif S."/>
            <person name="Shea T."/>
            <person name="Sisk P."/>
            <person name="Sykes S."/>
            <person name="Wortman J."/>
            <person name="Nusbaum C."/>
            <person name="Birren B."/>
        </authorList>
    </citation>
    <scope>NUCLEOTIDE SEQUENCE [LARGE SCALE GENOMIC DNA]</scope>
    <source>
        <strain evidence="9 10">3_1_6</strain>
    </source>
</reference>
<evidence type="ECO:0000313" key="10">
    <source>
        <dbReference type="Proteomes" id="UP000006034"/>
    </source>
</evidence>
<dbReference type="OrthoDB" id="5322475at2"/>
<feature type="transmembrane region" description="Helical" evidence="7">
    <location>
        <begin position="29"/>
        <end position="46"/>
    </location>
</feature>
<keyword evidence="3" id="KW-1003">Cell membrane</keyword>
<keyword evidence="5 7" id="KW-1133">Transmembrane helix</keyword>
<evidence type="ECO:0000256" key="3">
    <source>
        <dbReference type="ARBA" id="ARBA00022475"/>
    </source>
</evidence>
<accession>E5Y2N1</accession>
<dbReference type="GeneID" id="78086754"/>